<proteinExistence type="inferred from homology"/>
<keyword evidence="6" id="KW-1185">Reference proteome</keyword>
<dbReference type="InterPro" id="IPR036129">
    <property type="entry name" value="Glycerate_kinase_sf"/>
</dbReference>
<evidence type="ECO:0000256" key="3">
    <source>
        <dbReference type="ARBA" id="ARBA00022777"/>
    </source>
</evidence>
<dbReference type="Pfam" id="PF02595">
    <property type="entry name" value="Gly_kinase"/>
    <property type="match status" value="1"/>
</dbReference>
<dbReference type="Gene3D" id="3.90.1510.10">
    <property type="entry name" value="Glycerate kinase, domain 2"/>
    <property type="match status" value="1"/>
</dbReference>
<name>A0A9J6PAC4_9CLOT</name>
<dbReference type="GO" id="GO:0008887">
    <property type="term" value="F:glycerate kinase activity"/>
    <property type="evidence" value="ECO:0007669"/>
    <property type="project" value="UniProtKB-UniRule"/>
</dbReference>
<dbReference type="SUPFAM" id="SSF110738">
    <property type="entry name" value="Glycerate kinase I"/>
    <property type="match status" value="1"/>
</dbReference>
<evidence type="ECO:0000313" key="5">
    <source>
        <dbReference type="EMBL" id="MCM1992184.1"/>
    </source>
</evidence>
<reference evidence="5" key="2">
    <citation type="submission" date="2021-04" db="EMBL/GenBank/DDBJ databases">
        <authorList>
            <person name="Dong X."/>
        </authorList>
    </citation>
    <scope>NUCLEOTIDE SEQUENCE</scope>
    <source>
        <strain evidence="5">ZWT</strain>
    </source>
</reference>
<dbReference type="NCBIfam" id="TIGR00045">
    <property type="entry name" value="glycerate kinase"/>
    <property type="match status" value="1"/>
</dbReference>
<dbReference type="InterPro" id="IPR018197">
    <property type="entry name" value="Glycerate_kinase_RE-like"/>
</dbReference>
<keyword evidence="2 4" id="KW-0808">Transferase</keyword>
<dbReference type="PANTHER" id="PTHR21599:SF0">
    <property type="entry name" value="GLYCERATE KINASE"/>
    <property type="match status" value="1"/>
</dbReference>
<evidence type="ECO:0000256" key="1">
    <source>
        <dbReference type="ARBA" id="ARBA00006284"/>
    </source>
</evidence>
<dbReference type="RefSeq" id="WP_250861350.1">
    <property type="nucleotide sequence ID" value="NZ_JAGSOJ010000005.1"/>
</dbReference>
<dbReference type="Proteomes" id="UP001056429">
    <property type="component" value="Unassembled WGS sequence"/>
</dbReference>
<comment type="similarity">
    <text evidence="1 4">Belongs to the glycerate kinase type-1 family.</text>
</comment>
<organism evidence="5 6">
    <name type="scientific">Oceanirhabdus seepicola</name>
    <dbReference type="NCBI Taxonomy" id="2828781"/>
    <lineage>
        <taxon>Bacteria</taxon>
        <taxon>Bacillati</taxon>
        <taxon>Bacillota</taxon>
        <taxon>Clostridia</taxon>
        <taxon>Eubacteriales</taxon>
        <taxon>Clostridiaceae</taxon>
        <taxon>Oceanirhabdus</taxon>
    </lineage>
</organism>
<accession>A0A9J6PAC4</accession>
<keyword evidence="3 4" id="KW-0418">Kinase</keyword>
<reference evidence="5" key="1">
    <citation type="journal article" date="2021" name="mSystems">
        <title>Bacteria and Archaea Synergistically Convert Glycine Betaine to Biogenic Methane in the Formosa Cold Seep of the South China Sea.</title>
        <authorList>
            <person name="Li L."/>
            <person name="Zhang W."/>
            <person name="Zhang S."/>
            <person name="Song L."/>
            <person name="Sun Q."/>
            <person name="Zhang H."/>
            <person name="Xiang H."/>
            <person name="Dong X."/>
        </authorList>
    </citation>
    <scope>NUCLEOTIDE SEQUENCE</scope>
    <source>
        <strain evidence="5">ZWT</strain>
    </source>
</reference>
<protein>
    <submittedName>
        <fullName evidence="5">Glycerate kinase</fullName>
    </submittedName>
</protein>
<dbReference type="AlphaFoldDB" id="A0A9J6PAC4"/>
<dbReference type="EMBL" id="JAGSOJ010000005">
    <property type="protein sequence ID" value="MCM1992184.1"/>
    <property type="molecule type" value="Genomic_DNA"/>
</dbReference>
<evidence type="ECO:0000256" key="4">
    <source>
        <dbReference type="PIRNR" id="PIRNR006078"/>
    </source>
</evidence>
<dbReference type="Gene3D" id="3.40.50.10350">
    <property type="entry name" value="Glycerate kinase, domain 1"/>
    <property type="match status" value="1"/>
</dbReference>
<evidence type="ECO:0000256" key="2">
    <source>
        <dbReference type="ARBA" id="ARBA00022679"/>
    </source>
</evidence>
<gene>
    <name evidence="5" type="ORF">KDK92_20880</name>
</gene>
<dbReference type="GO" id="GO:0031388">
    <property type="term" value="P:organic acid phosphorylation"/>
    <property type="evidence" value="ECO:0007669"/>
    <property type="project" value="UniProtKB-UniRule"/>
</dbReference>
<dbReference type="InterPro" id="IPR018193">
    <property type="entry name" value="Glyc_kinase_flavodox-like_fold"/>
</dbReference>
<sequence>MKILIATDSFKGSMTSNEVAGFLESGFKTIDEELEIIKVPISDGGEGLVDSLISSNNGKRVELNVTGPLGKEISSYYGLSEDGKTAYIEVATAIGLYLLNENERNPMNTTTYGVGELILDAVGKGCNNIIVGLGGSSTNDGGMGMARALGVRFLSKTGEELLGYGKELELVNKIDLSNMPSVLKAVNFKIACDVDNPLTGENGATYVFSPQKGANTEMMVELEKGMLNYQAVIEETLKSDISKTRGGGAAGGLGAAFLSYLDGKMVQGIKLVIAETKLEEKIKTADLIITGEGKIDNQTLYGKVPVGISSLGKKYNKKTIAIAGKVDIENEDLFDCGIEDIICITPEGMMLEDAMKRAKENTFNIAKVIYEKYIKL</sequence>
<comment type="caution">
    <text evidence="5">The sequence shown here is derived from an EMBL/GenBank/DDBJ whole genome shotgun (WGS) entry which is preliminary data.</text>
</comment>
<evidence type="ECO:0000313" key="6">
    <source>
        <dbReference type="Proteomes" id="UP001056429"/>
    </source>
</evidence>
<dbReference type="PIRSF" id="PIRSF006078">
    <property type="entry name" value="GlxK"/>
    <property type="match status" value="1"/>
</dbReference>
<dbReference type="PANTHER" id="PTHR21599">
    <property type="entry name" value="GLYCERATE KINASE"/>
    <property type="match status" value="1"/>
</dbReference>
<dbReference type="InterPro" id="IPR004381">
    <property type="entry name" value="Glycerate_kinase"/>
</dbReference>